<dbReference type="InterPro" id="IPR000189">
    <property type="entry name" value="Transglyc_AS"/>
</dbReference>
<dbReference type="GO" id="GO:0009279">
    <property type="term" value="C:cell outer membrane"/>
    <property type="evidence" value="ECO:0007669"/>
    <property type="project" value="UniProtKB-SubCell"/>
</dbReference>
<feature type="region of interest" description="LT domain" evidence="8">
    <location>
        <begin position="272"/>
        <end position="500"/>
    </location>
</feature>
<dbReference type="PROSITE" id="PS00922">
    <property type="entry name" value="TRANSGLYCOSYLASE"/>
    <property type="match status" value="1"/>
</dbReference>
<evidence type="ECO:0000256" key="5">
    <source>
        <dbReference type="ARBA" id="ARBA00023237"/>
    </source>
</evidence>
<evidence type="ECO:0000313" key="13">
    <source>
        <dbReference type="Proteomes" id="UP000186895"/>
    </source>
</evidence>
<keyword evidence="5 8" id="KW-0998">Cell outer membrane</keyword>
<evidence type="ECO:0000256" key="1">
    <source>
        <dbReference type="ARBA" id="ARBA00007734"/>
    </source>
</evidence>
<evidence type="ECO:0000256" key="2">
    <source>
        <dbReference type="ARBA" id="ARBA00010333"/>
    </source>
</evidence>
<reference evidence="12 13" key="1">
    <citation type="submission" date="2017-01" db="EMBL/GenBank/DDBJ databases">
        <authorList>
            <person name="Mah S.A."/>
            <person name="Swanson W.J."/>
            <person name="Moy G.W."/>
            <person name="Vacquier V.D."/>
        </authorList>
    </citation>
    <scope>NUCLEOTIDE SEQUENCE [LARGE SCALE GENOMIC DNA]</scope>
    <source>
        <strain evidence="12 13">DSM 7027</strain>
    </source>
</reference>
<feature type="active site" evidence="8">
    <location>
        <position position="318"/>
    </location>
</feature>
<dbReference type="CDD" id="cd13403">
    <property type="entry name" value="MLTF-like"/>
    <property type="match status" value="1"/>
</dbReference>
<evidence type="ECO:0000259" key="11">
    <source>
        <dbReference type="SMART" id="SM00062"/>
    </source>
</evidence>
<evidence type="ECO:0000256" key="7">
    <source>
        <dbReference type="ARBA" id="ARBA00023316"/>
    </source>
</evidence>
<dbReference type="SMART" id="SM00062">
    <property type="entry name" value="PBPb"/>
    <property type="match status" value="1"/>
</dbReference>
<evidence type="ECO:0000256" key="8">
    <source>
        <dbReference type="HAMAP-Rule" id="MF_02016"/>
    </source>
</evidence>
<feature type="domain" description="Solute-binding protein family 3/N-terminal" evidence="11">
    <location>
        <begin position="45"/>
        <end position="270"/>
    </location>
</feature>
<dbReference type="InterPro" id="IPR001638">
    <property type="entry name" value="Solute-binding_3/MltF_N"/>
</dbReference>
<name>A0A1N6NGA6_9GAMM</name>
<dbReference type="EC" id="4.2.2.n1" evidence="8"/>
<evidence type="ECO:0000313" key="12">
    <source>
        <dbReference type="EMBL" id="SIP91114.1"/>
    </source>
</evidence>
<evidence type="ECO:0000256" key="9">
    <source>
        <dbReference type="SAM" id="MobiDB-lite"/>
    </source>
</evidence>
<dbReference type="GO" id="GO:0016998">
    <property type="term" value="P:cell wall macromolecule catabolic process"/>
    <property type="evidence" value="ECO:0007669"/>
    <property type="project" value="UniProtKB-UniRule"/>
</dbReference>
<keyword evidence="10" id="KW-0812">Transmembrane</keyword>
<comment type="subcellular location">
    <subcellularLocation>
        <location evidence="8">Cell outer membrane</location>
        <topology evidence="8">Peripheral membrane protein</topology>
    </subcellularLocation>
    <text evidence="8">Attached to the inner leaflet of the outer membrane.</text>
</comment>
<protein>
    <recommendedName>
        <fullName evidence="8">Membrane-bound lytic murein transglycosylase F</fullName>
        <ecNumber evidence="8">4.2.2.n1</ecNumber>
    </recommendedName>
    <alternativeName>
        <fullName evidence="8">Murein lyase F</fullName>
    </alternativeName>
</protein>
<dbReference type="RefSeq" id="WP_076460259.1">
    <property type="nucleotide sequence ID" value="NZ_FTMN01000001.1"/>
</dbReference>
<feature type="region of interest" description="Disordered" evidence="9">
    <location>
        <begin position="467"/>
        <end position="500"/>
    </location>
</feature>
<keyword evidence="10" id="KW-1133">Transmembrane helix</keyword>
<comment type="caution">
    <text evidence="8">Lacks conserved residue(s) required for the propagation of feature annotation.</text>
</comment>
<dbReference type="CDD" id="cd01009">
    <property type="entry name" value="PBP2_YfhD_N"/>
    <property type="match status" value="1"/>
</dbReference>
<comment type="similarity">
    <text evidence="8">In the N-terminal section; belongs to the bacterial solute-binding protein 3 family.</text>
</comment>
<dbReference type="GO" id="GO:0071555">
    <property type="term" value="P:cell wall organization"/>
    <property type="evidence" value="ECO:0007669"/>
    <property type="project" value="UniProtKB-KW"/>
</dbReference>
<dbReference type="InterPro" id="IPR023703">
    <property type="entry name" value="MltF"/>
</dbReference>
<feature type="transmembrane region" description="Helical" evidence="10">
    <location>
        <begin position="12"/>
        <end position="31"/>
    </location>
</feature>
<comment type="domain">
    <text evidence="8">The N-terminal domain does not have lytic activity and probably modulates enzymatic activity. The C-terminal domain is the catalytic active domain.</text>
</comment>
<evidence type="ECO:0000256" key="10">
    <source>
        <dbReference type="SAM" id="Phobius"/>
    </source>
</evidence>
<sequence length="500" mass="57035">MFKLRNAPHLRELIYLAALVSIMFALSMIGLNTPSQLEAIQQKGVIRVVTTNSPLTYFTRKGEPAGFEYELTKAFAEHLGVELELTVSDRFADIFGVLQERNAHLAAAGLTATEQRRKRFDFSPPYRSSAPVLVYRVRRGNPAPRDVEDLYGRSIKVLQGSSYINVLENLKTEYPELKWTVSEDDQVIDLLDQVHEGSLDYTVLDSSVFDNHKSFYPGLKAAFDLQPPQPIAWMLNQHHDGSLKAALTQWFKMESTQRRIKLLEERYFSRTNPLNFFDTVSFREDLHERFLPLYPWFRQAEEETGINWLLLAAIAYQESHWDADAVSPTGVRGIMMLTNAAASEVGVDDRTDPKQSILGGARYLVNVKKKIPDRILEPDHTWFALAGYNIGFGHLEDARILTQKGGKDPDNWKHVREYLPKLSDPKFYPQTRYGFARGHEPVTYVSNIRKYMELMRWEVETATSGEFTLDTDPEEPAGDLPAPAVQEKPRLPLSNLPSQL</sequence>
<dbReference type="InterPro" id="IPR023346">
    <property type="entry name" value="Lysozyme-like_dom_sf"/>
</dbReference>
<keyword evidence="7 8" id="KW-0961">Cell wall biogenesis/degradation</keyword>
<dbReference type="GO" id="GO:0009253">
    <property type="term" value="P:peptidoglycan catabolic process"/>
    <property type="evidence" value="ECO:0007669"/>
    <property type="project" value="TreeGrafter"/>
</dbReference>
<dbReference type="Gene3D" id="1.10.530.10">
    <property type="match status" value="1"/>
</dbReference>
<comment type="function">
    <text evidence="8">Murein-degrading enzyme that degrades murein glycan strands and insoluble, high-molecular weight murein sacculi, with the concomitant formation of a 1,6-anhydromuramoyl product. Lytic transglycosylases (LTs) play an integral role in the metabolism of the peptidoglycan (PG) sacculus. Their lytic action creates space within the PG sacculus to allow for its expansion as well as for the insertion of various structures such as secretion systems and flagella.</text>
</comment>
<dbReference type="STRING" id="49186.SAMN05421647_101302"/>
<evidence type="ECO:0000256" key="6">
    <source>
        <dbReference type="ARBA" id="ARBA00023239"/>
    </source>
</evidence>
<dbReference type="eggNOG" id="COG4623">
    <property type="taxonomic scope" value="Bacteria"/>
</dbReference>
<comment type="catalytic activity">
    <reaction evidence="8">
        <text>Exolytic cleavage of the (1-&gt;4)-beta-glycosidic linkage between N-acetylmuramic acid (MurNAc) and N-acetylglucosamine (GlcNAc) residues in peptidoglycan, from either the reducing or the non-reducing ends of the peptidoglycan chains, with concomitant formation of a 1,6-anhydrobond in the MurNAc residue.</text>
        <dbReference type="EC" id="4.2.2.n1"/>
    </reaction>
</comment>
<dbReference type="Proteomes" id="UP000186895">
    <property type="component" value="Unassembled WGS sequence"/>
</dbReference>
<keyword evidence="3 8" id="KW-0732">Signal</keyword>
<comment type="similarity">
    <text evidence="1">Belongs to the transglycosylase Slt family.</text>
</comment>
<evidence type="ECO:0000256" key="4">
    <source>
        <dbReference type="ARBA" id="ARBA00023136"/>
    </source>
</evidence>
<keyword evidence="13" id="KW-1185">Reference proteome</keyword>
<keyword evidence="4 8" id="KW-0472">Membrane</keyword>
<dbReference type="Gene3D" id="3.40.190.10">
    <property type="entry name" value="Periplasmic binding protein-like II"/>
    <property type="match status" value="2"/>
</dbReference>
<dbReference type="GO" id="GO:0008933">
    <property type="term" value="F:peptidoglycan lytic transglycosylase activity"/>
    <property type="evidence" value="ECO:0007669"/>
    <property type="project" value="UniProtKB-UniRule"/>
</dbReference>
<dbReference type="Pfam" id="PF00497">
    <property type="entry name" value="SBP_bac_3"/>
    <property type="match status" value="1"/>
</dbReference>
<gene>
    <name evidence="8" type="primary">mltF</name>
    <name evidence="12" type="ORF">SAMN05421647_101302</name>
</gene>
<dbReference type="Pfam" id="PF01464">
    <property type="entry name" value="SLT"/>
    <property type="match status" value="1"/>
</dbReference>
<dbReference type="SUPFAM" id="SSF53955">
    <property type="entry name" value="Lysozyme-like"/>
    <property type="match status" value="1"/>
</dbReference>
<dbReference type="PANTHER" id="PTHR35936">
    <property type="entry name" value="MEMBRANE-BOUND LYTIC MUREIN TRANSGLYCOSYLASE F"/>
    <property type="match status" value="1"/>
</dbReference>
<dbReference type="EMBL" id="FTMN01000001">
    <property type="protein sequence ID" value="SIP91114.1"/>
    <property type="molecule type" value="Genomic_DNA"/>
</dbReference>
<dbReference type="AlphaFoldDB" id="A0A1N6NGA6"/>
<keyword evidence="6 8" id="KW-0456">Lyase</keyword>
<organism evidence="12 13">
    <name type="scientific">Marinobacterium stanieri</name>
    <dbReference type="NCBI Taxonomy" id="49186"/>
    <lineage>
        <taxon>Bacteria</taxon>
        <taxon>Pseudomonadati</taxon>
        <taxon>Pseudomonadota</taxon>
        <taxon>Gammaproteobacteria</taxon>
        <taxon>Oceanospirillales</taxon>
        <taxon>Oceanospirillaceae</taxon>
        <taxon>Marinobacterium</taxon>
    </lineage>
</organism>
<dbReference type="InterPro" id="IPR008258">
    <property type="entry name" value="Transglycosylase_SLT_dom_1"/>
</dbReference>
<dbReference type="PANTHER" id="PTHR35936:SF32">
    <property type="entry name" value="MEMBRANE-BOUND LYTIC MUREIN TRANSGLYCOSYLASE F"/>
    <property type="match status" value="1"/>
</dbReference>
<dbReference type="NCBIfam" id="NF008112">
    <property type="entry name" value="PRK10859.1"/>
    <property type="match status" value="1"/>
</dbReference>
<dbReference type="HAMAP" id="MF_02016">
    <property type="entry name" value="MltF"/>
    <property type="match status" value="1"/>
</dbReference>
<accession>A0A1N6NGA6</accession>
<comment type="similarity">
    <text evidence="8">In the C-terminal section; belongs to the transglycosylase Slt family.</text>
</comment>
<comment type="similarity">
    <text evidence="2">Belongs to the bacterial solute-binding protein 3 family.</text>
</comment>
<dbReference type="SUPFAM" id="SSF53850">
    <property type="entry name" value="Periplasmic binding protein-like II"/>
    <property type="match status" value="1"/>
</dbReference>
<evidence type="ECO:0000256" key="3">
    <source>
        <dbReference type="ARBA" id="ARBA00022729"/>
    </source>
</evidence>
<proteinExistence type="inferred from homology"/>